<protein>
    <submittedName>
        <fullName evidence="1">Uncharacterized protein</fullName>
    </submittedName>
</protein>
<keyword evidence="2" id="KW-1185">Reference proteome</keyword>
<evidence type="ECO:0000313" key="2">
    <source>
        <dbReference type="Proteomes" id="UP000278035"/>
    </source>
</evidence>
<reference evidence="2" key="1">
    <citation type="submission" date="2018-11" db="EMBL/GenBank/DDBJ databases">
        <title>Shewanella sp. M2.</title>
        <authorList>
            <person name="Hwang Y.J."/>
            <person name="Hwang C.Y."/>
        </authorList>
    </citation>
    <scope>NUCLEOTIDE SEQUENCE [LARGE SCALE GENOMIC DNA]</scope>
    <source>
        <strain evidence="2">LMG 19866</strain>
    </source>
</reference>
<evidence type="ECO:0000313" key="1">
    <source>
        <dbReference type="EMBL" id="AZG75040.1"/>
    </source>
</evidence>
<dbReference type="KEGG" id="slj:EGC82_21135"/>
<sequence>MLTNDSLMVPTAHANMAQQSLSVTTDSATNTPSSHKDMKNCHDNVDNLVNNVNNTVTASLPQTGCCDDAGFCSLDCHHCLTISLVANLIDMQLTMSNTPINSTPITMVVNRVSIAFPPAFRPPIA</sequence>
<name>A0A3G8M211_9GAMM</name>
<organism evidence="1 2">
    <name type="scientific">Shewanella livingstonensis</name>
    <dbReference type="NCBI Taxonomy" id="150120"/>
    <lineage>
        <taxon>Bacteria</taxon>
        <taxon>Pseudomonadati</taxon>
        <taxon>Pseudomonadota</taxon>
        <taxon>Gammaproteobacteria</taxon>
        <taxon>Alteromonadales</taxon>
        <taxon>Shewanellaceae</taxon>
        <taxon>Shewanella</taxon>
    </lineage>
</organism>
<proteinExistence type="predicted"/>
<accession>A0A3G8M211</accession>
<dbReference type="OrthoDB" id="6264503at2"/>
<dbReference type="Proteomes" id="UP000278035">
    <property type="component" value="Chromosome"/>
</dbReference>
<dbReference type="EMBL" id="CP034015">
    <property type="protein sequence ID" value="AZG75040.1"/>
    <property type="molecule type" value="Genomic_DNA"/>
</dbReference>
<dbReference type="AlphaFoldDB" id="A0A3G8M211"/>
<gene>
    <name evidence="1" type="ORF">EGC82_21135</name>
</gene>
<dbReference type="RefSeq" id="WP_124732505.1">
    <property type="nucleotide sequence ID" value="NZ_CBCSKC010000002.1"/>
</dbReference>